<sequence>MPGTCTGGCACGNVRFEIGGEPLAMVDCQCRDCQRRSGTGHGSYLTFATRRTATLAGDARFWEVAGDAGTIKRHAFCPVCGAPVYLLFPGAPELVAVHAAALDDTTVYRPQFVTYARSAPAWDAVAPGLVRFDGMPPSAG</sequence>
<keyword evidence="2" id="KW-0479">Metal-binding</keyword>
<keyword evidence="4" id="KW-0456">Lyase</keyword>
<comment type="caution">
    <text evidence="6">The sequence shown here is derived from an EMBL/GenBank/DDBJ whole genome shotgun (WGS) entry which is preliminary data.</text>
</comment>
<dbReference type="GO" id="GO:0046872">
    <property type="term" value="F:metal ion binding"/>
    <property type="evidence" value="ECO:0007669"/>
    <property type="project" value="UniProtKB-KW"/>
</dbReference>
<evidence type="ECO:0000256" key="4">
    <source>
        <dbReference type="ARBA" id="ARBA00023239"/>
    </source>
</evidence>
<dbReference type="PROSITE" id="PS51891">
    <property type="entry name" value="CENP_V_GFA"/>
    <property type="match status" value="1"/>
</dbReference>
<accession>A0A934PXM6</accession>
<evidence type="ECO:0000256" key="3">
    <source>
        <dbReference type="ARBA" id="ARBA00022833"/>
    </source>
</evidence>
<dbReference type="AlphaFoldDB" id="A0A934PXM6"/>
<dbReference type="Gene3D" id="3.90.1590.10">
    <property type="entry name" value="glutathione-dependent formaldehyde- activating enzyme (gfa)"/>
    <property type="match status" value="1"/>
</dbReference>
<dbReference type="InterPro" id="IPR011057">
    <property type="entry name" value="Mss4-like_sf"/>
</dbReference>
<proteinExistence type="inferred from homology"/>
<keyword evidence="7" id="KW-1185">Reference proteome</keyword>
<evidence type="ECO:0000313" key="7">
    <source>
        <dbReference type="Proteomes" id="UP000617041"/>
    </source>
</evidence>
<reference evidence="6" key="1">
    <citation type="submission" date="2020-12" db="EMBL/GenBank/DDBJ databases">
        <title>Ramlibacter sp. nov., isolated from a freshwater alga, Cryptomonas.</title>
        <authorList>
            <person name="Kim H.M."/>
            <person name="Jeon C.O."/>
        </authorList>
    </citation>
    <scope>NUCLEOTIDE SEQUENCE</scope>
    <source>
        <strain evidence="6">CrO1</strain>
    </source>
</reference>
<organism evidence="6 7">
    <name type="scientific">Ramlibacter algicola</name>
    <dbReference type="NCBI Taxonomy" id="2795217"/>
    <lineage>
        <taxon>Bacteria</taxon>
        <taxon>Pseudomonadati</taxon>
        <taxon>Pseudomonadota</taxon>
        <taxon>Betaproteobacteria</taxon>
        <taxon>Burkholderiales</taxon>
        <taxon>Comamonadaceae</taxon>
        <taxon>Ramlibacter</taxon>
    </lineage>
</organism>
<dbReference type="PANTHER" id="PTHR33337:SF40">
    <property type="entry name" value="CENP-V_GFA DOMAIN-CONTAINING PROTEIN-RELATED"/>
    <property type="match status" value="1"/>
</dbReference>
<dbReference type="Proteomes" id="UP000617041">
    <property type="component" value="Unassembled WGS sequence"/>
</dbReference>
<gene>
    <name evidence="6" type="ORF">I8E28_02745</name>
</gene>
<dbReference type="RefSeq" id="WP_200786315.1">
    <property type="nucleotide sequence ID" value="NZ_JAEDAO010000001.1"/>
</dbReference>
<dbReference type="SUPFAM" id="SSF51316">
    <property type="entry name" value="Mss4-like"/>
    <property type="match status" value="1"/>
</dbReference>
<dbReference type="PANTHER" id="PTHR33337">
    <property type="entry name" value="GFA DOMAIN-CONTAINING PROTEIN"/>
    <property type="match status" value="1"/>
</dbReference>
<evidence type="ECO:0000259" key="5">
    <source>
        <dbReference type="PROSITE" id="PS51891"/>
    </source>
</evidence>
<evidence type="ECO:0000313" key="6">
    <source>
        <dbReference type="EMBL" id="MBK0391500.1"/>
    </source>
</evidence>
<dbReference type="GO" id="GO:0016846">
    <property type="term" value="F:carbon-sulfur lyase activity"/>
    <property type="evidence" value="ECO:0007669"/>
    <property type="project" value="InterPro"/>
</dbReference>
<protein>
    <submittedName>
        <fullName evidence="6">GFA family protein</fullName>
    </submittedName>
</protein>
<comment type="similarity">
    <text evidence="1">Belongs to the Gfa family.</text>
</comment>
<name>A0A934PXM6_9BURK</name>
<keyword evidence="3" id="KW-0862">Zinc</keyword>
<evidence type="ECO:0000256" key="1">
    <source>
        <dbReference type="ARBA" id="ARBA00005495"/>
    </source>
</evidence>
<dbReference type="InterPro" id="IPR006913">
    <property type="entry name" value="CENP-V/GFA"/>
</dbReference>
<dbReference type="EMBL" id="JAEDAO010000001">
    <property type="protein sequence ID" value="MBK0391500.1"/>
    <property type="molecule type" value="Genomic_DNA"/>
</dbReference>
<dbReference type="Pfam" id="PF04828">
    <property type="entry name" value="GFA"/>
    <property type="match status" value="1"/>
</dbReference>
<feature type="domain" description="CENP-V/GFA" evidence="5">
    <location>
        <begin position="5"/>
        <end position="123"/>
    </location>
</feature>
<evidence type="ECO:0000256" key="2">
    <source>
        <dbReference type="ARBA" id="ARBA00022723"/>
    </source>
</evidence>